<proteinExistence type="predicted"/>
<evidence type="ECO:0000313" key="2">
    <source>
        <dbReference type="Proteomes" id="UP000249571"/>
    </source>
</evidence>
<evidence type="ECO:0000313" key="1">
    <source>
        <dbReference type="EMBL" id="SQF66342.1"/>
    </source>
</evidence>
<sequence length="90" mass="10426">MAKIALTEEQLTKLGYELCDIRRTVEMATNMTEMLSWVRLKDDMAFTAMSKKFFDTFNEQFTLLNGTLDEISFLLLNATDEAEIIESKLF</sequence>
<dbReference type="Proteomes" id="UP000249571">
    <property type="component" value="Chromosome 1"/>
</dbReference>
<protein>
    <submittedName>
        <fullName evidence="1">Uncharacterized protein</fullName>
    </submittedName>
</protein>
<organism evidence="1 2">
    <name type="scientific">Streptococcus dysgalactiae subsp. equisimilis</name>
    <name type="common">Streptococcus equisimilis</name>
    <dbReference type="NCBI Taxonomy" id="119602"/>
    <lineage>
        <taxon>Bacteria</taxon>
        <taxon>Bacillati</taxon>
        <taxon>Bacillota</taxon>
        <taxon>Bacilli</taxon>
        <taxon>Lactobacillales</taxon>
        <taxon>Streptococcaceae</taxon>
        <taxon>Streptococcus</taxon>
    </lineage>
</organism>
<dbReference type="AlphaFoldDB" id="A0A9X8XF18"/>
<name>A0A9X8XF18_STREQ</name>
<reference evidence="1 2" key="1">
    <citation type="submission" date="2018-06" db="EMBL/GenBank/DDBJ databases">
        <authorList>
            <consortium name="Pathogen Informatics"/>
            <person name="Doyle S."/>
        </authorList>
    </citation>
    <scope>NUCLEOTIDE SEQUENCE [LARGE SCALE GENOMIC DNA]</scope>
    <source>
        <strain evidence="1 2">NCTC6179</strain>
    </source>
</reference>
<gene>
    <name evidence="1" type="ORF">NCTC6179_00502</name>
</gene>
<dbReference type="RefSeq" id="WP_111715357.1">
    <property type="nucleotide sequence ID" value="NZ_LR134316.1"/>
</dbReference>
<dbReference type="EMBL" id="LS483361">
    <property type="protein sequence ID" value="SQF66342.1"/>
    <property type="molecule type" value="Genomic_DNA"/>
</dbReference>
<accession>A0A9X8XF18</accession>